<dbReference type="Gene3D" id="2.60.120.560">
    <property type="entry name" value="Exo-inulinase, domain 1"/>
    <property type="match status" value="1"/>
</dbReference>
<gene>
    <name evidence="2" type="ORF">JIN78_06055</name>
</gene>
<dbReference type="EMBL" id="JAENIO010000011">
    <property type="protein sequence ID" value="MBK1833620.1"/>
    <property type="molecule type" value="Genomic_DNA"/>
</dbReference>
<evidence type="ECO:0000313" key="2">
    <source>
        <dbReference type="EMBL" id="MBK1833620.1"/>
    </source>
</evidence>
<dbReference type="Pfam" id="PF06439">
    <property type="entry name" value="3keto-disac_hyd"/>
    <property type="match status" value="1"/>
</dbReference>
<sequence length="244" mass="27597">MSDAFFQNLVLVLLRKARKLGLMMKMGLILLFVGWTAWLSAEEEAVAWTSLFDGETLAGWTKADGKEVAEGRWLAEKGVLTRQSLLAGDLYSAKEYGDFEFAFEWRISEGGNSGVKYRVARFGKALLGLEYQLLDDDKHPDGKNGGNRQTAALYDLKPARADKPLKPVGEWNQSRIMVKEGVVRHFLNGEEVMTLEIPSAEWKERFQKSKYAKNAGFGVNAKGRLMLQDHGDRVSFRKLQIREF</sequence>
<comment type="caution">
    <text evidence="2">The sequence shown here is derived from an EMBL/GenBank/DDBJ whole genome shotgun (WGS) entry which is preliminary data.</text>
</comment>
<evidence type="ECO:0000313" key="3">
    <source>
        <dbReference type="Proteomes" id="UP000604083"/>
    </source>
</evidence>
<dbReference type="AlphaFoldDB" id="A0A934RMP4"/>
<accession>A0A934RMP4</accession>
<evidence type="ECO:0000259" key="1">
    <source>
        <dbReference type="Pfam" id="PF06439"/>
    </source>
</evidence>
<dbReference type="Proteomes" id="UP000604083">
    <property type="component" value="Unassembled WGS sequence"/>
</dbReference>
<feature type="domain" description="3-keto-alpha-glucoside-1,2-lyase/3-keto-2-hydroxy-glucal hydratase" evidence="1">
    <location>
        <begin position="48"/>
        <end position="242"/>
    </location>
</feature>
<dbReference type="RefSeq" id="WP_200391055.1">
    <property type="nucleotide sequence ID" value="NZ_JAENIO010000011.1"/>
</dbReference>
<name>A0A934RMP4_9BACT</name>
<organism evidence="2 3">
    <name type="scientific">Roseibacillus ishigakijimensis</name>
    <dbReference type="NCBI Taxonomy" id="454146"/>
    <lineage>
        <taxon>Bacteria</taxon>
        <taxon>Pseudomonadati</taxon>
        <taxon>Verrucomicrobiota</taxon>
        <taxon>Verrucomicrobiia</taxon>
        <taxon>Verrucomicrobiales</taxon>
        <taxon>Verrucomicrobiaceae</taxon>
        <taxon>Roseibacillus</taxon>
    </lineage>
</organism>
<dbReference type="InterPro" id="IPR010496">
    <property type="entry name" value="AL/BT2_dom"/>
</dbReference>
<keyword evidence="3" id="KW-1185">Reference proteome</keyword>
<reference evidence="2" key="1">
    <citation type="submission" date="2021-01" db="EMBL/GenBank/DDBJ databases">
        <title>Modified the classification status of verrucomicrobia.</title>
        <authorList>
            <person name="Feng X."/>
        </authorList>
    </citation>
    <scope>NUCLEOTIDE SEQUENCE</scope>
    <source>
        <strain evidence="2">KCTC 12986</strain>
    </source>
</reference>
<dbReference type="GO" id="GO:0016787">
    <property type="term" value="F:hydrolase activity"/>
    <property type="evidence" value="ECO:0007669"/>
    <property type="project" value="InterPro"/>
</dbReference>
<protein>
    <submittedName>
        <fullName evidence="2">DUF1080 domain-containing protein</fullName>
    </submittedName>
</protein>
<proteinExistence type="predicted"/>